<accession>A0A0X3VX16</accession>
<dbReference type="Proteomes" id="UP000053413">
    <property type="component" value="Unassembled WGS sequence"/>
</dbReference>
<reference evidence="3" key="1">
    <citation type="submission" date="2015-10" db="EMBL/GenBank/DDBJ databases">
        <authorList>
            <person name="Ju K.-S."/>
            <person name="Doroghazi J.R."/>
            <person name="Metcalf W.W."/>
        </authorList>
    </citation>
    <scope>NUCLEOTIDE SEQUENCE [LARGE SCALE GENOMIC DNA]</scope>
    <source>
        <strain evidence="3">NRRL F-8817</strain>
    </source>
</reference>
<dbReference type="AlphaFoldDB" id="A0A0X3VX16"/>
<sequence>MSMPANPRITAVTISGVDFVPTKSQNGPANTAMARPPAVISGRRPSRSRSRPQDGTPKMETAEATVMAMTATLSGGPSSWWG</sequence>
<feature type="region of interest" description="Disordered" evidence="1">
    <location>
        <begin position="19"/>
        <end position="60"/>
    </location>
</feature>
<evidence type="ECO:0000256" key="1">
    <source>
        <dbReference type="SAM" id="MobiDB-lite"/>
    </source>
</evidence>
<protein>
    <submittedName>
        <fullName evidence="2">Uncharacterized protein</fullName>
    </submittedName>
</protein>
<evidence type="ECO:0000313" key="2">
    <source>
        <dbReference type="EMBL" id="KUL49151.1"/>
    </source>
</evidence>
<organism evidence="2 3">
    <name type="scientific">Streptomyces violaceusniger</name>
    <dbReference type="NCBI Taxonomy" id="68280"/>
    <lineage>
        <taxon>Bacteria</taxon>
        <taxon>Bacillati</taxon>
        <taxon>Actinomycetota</taxon>
        <taxon>Actinomycetes</taxon>
        <taxon>Kitasatosporales</taxon>
        <taxon>Streptomycetaceae</taxon>
        <taxon>Streptomyces</taxon>
        <taxon>Streptomyces violaceusniger group</taxon>
    </lineage>
</organism>
<gene>
    <name evidence="2" type="ORF">ADL28_27175</name>
</gene>
<name>A0A0X3VX16_STRVO</name>
<proteinExistence type="predicted"/>
<comment type="caution">
    <text evidence="2">The sequence shown here is derived from an EMBL/GenBank/DDBJ whole genome shotgun (WGS) entry which is preliminary data.</text>
</comment>
<dbReference type="EMBL" id="LLZJ01000366">
    <property type="protein sequence ID" value="KUL49151.1"/>
    <property type="molecule type" value="Genomic_DNA"/>
</dbReference>
<evidence type="ECO:0000313" key="3">
    <source>
        <dbReference type="Proteomes" id="UP000053413"/>
    </source>
</evidence>